<keyword evidence="4" id="KW-1185">Reference proteome</keyword>
<dbReference type="PROSITE" id="PS01276">
    <property type="entry name" value="PEPTIDASE_U32"/>
    <property type="match status" value="1"/>
</dbReference>
<dbReference type="Pfam" id="PF01136">
    <property type="entry name" value="Peptidase_U32"/>
    <property type="match status" value="2"/>
</dbReference>
<evidence type="ECO:0000313" key="3">
    <source>
        <dbReference type="EMBL" id="KAB2951578.1"/>
    </source>
</evidence>
<reference evidence="3 4" key="1">
    <citation type="submission" date="2019-10" db="EMBL/GenBank/DDBJ databases">
        <title>Whole-genome sequence of the extremophile Heliorestis acidaminivorans DSM 24790.</title>
        <authorList>
            <person name="Kyndt J.A."/>
            <person name="Meyer T.E."/>
        </authorList>
    </citation>
    <scope>NUCLEOTIDE SEQUENCE [LARGE SCALE GENOMIC DNA]</scope>
    <source>
        <strain evidence="3 4">DSM 24790</strain>
    </source>
</reference>
<gene>
    <name evidence="3" type="ORF">F9B85_12315</name>
</gene>
<evidence type="ECO:0000313" key="4">
    <source>
        <dbReference type="Proteomes" id="UP000468766"/>
    </source>
</evidence>
<sequence length="879" mass="98485">MPELPELLAPAGSMEALRGAIENGADAVYLGGTRFGARQYASNFDLDELAQAVQYAHQRNVAVYVTVNTLLHDRELEELTDYARQLYLAQVDALIIQDLGVLRRLRTLFPDWELHGSTQMTVSNVEGAAFLAQEGLNRIVLARELSLTEIQKITELPNIEVEVFVHGALCICYSGQCLMSSLIGGRSGNRGRCAQPCRLTYDLVDEEGQNLIDGKKVGHHLLSPRDIKTIEHLPALIAAGVKSLKIEGRMKKPEYVATVVHQYRQALDRALEGSFQVLEEEERRLHQIFNRSFSPSYLQGNPGQDLMSYKRPNHRGFYIGRVRSSDYKQNLVHIDLDETLSLEDEIEAWVSKGGRTTTAVKEMTVAEEKREKALPGEVVTLSWQGAFRTGDRVFKIYDHELMNWARQSYQRPSLLSRIPLVGQVTAQVGLPLTVTYCDGEGNKGQASTEDVVQIALKRPLTEEVLREQLGRLGTTAFSLESLECQLDSAAMVPLRQLNEVRRQAIAELEKNRAERFTNPALDEEIWRQNLRKIQKPSPLAQNDTVTVEAGKRLSSKPSAKPSGKASSGPLLSVTVEGLAAVQSAIEGGADEIYLSTEGFRHRRPFQVGEEKKALELCSKSGLQAVVALPQLYRVEQEKEVEAIISRWYSAGARTFLIANLGYLPLLRTLSLTGADLQIRADYPLWVMNTEAASFLREQGLDSFTLSPELAWIQIEKMMQVTAPKKGLTAKDFEMIIHGSLNMMISEYCAAGALLGERSNQKACNKPCLRHKELYLQDRMNFRFPIYVDAFCRMHLMNAKDLALIEKLPQLAQLGLGRLRIEGRTESPAWIKKVTTIYSQALKLWRTGKLQDQHLQKAVTELTSCHQAGYTKGHLFRGVE</sequence>
<dbReference type="PANTHER" id="PTHR30217">
    <property type="entry name" value="PEPTIDASE U32 FAMILY"/>
    <property type="match status" value="1"/>
</dbReference>
<proteinExistence type="predicted"/>
<organism evidence="3 4">
    <name type="scientific">Heliorestis acidaminivorans</name>
    <dbReference type="NCBI Taxonomy" id="553427"/>
    <lineage>
        <taxon>Bacteria</taxon>
        <taxon>Bacillati</taxon>
        <taxon>Bacillota</taxon>
        <taxon>Clostridia</taxon>
        <taxon>Eubacteriales</taxon>
        <taxon>Heliobacteriaceae</taxon>
        <taxon>Heliorestis</taxon>
    </lineage>
</organism>
<dbReference type="InterPro" id="IPR001539">
    <property type="entry name" value="Peptidase_U32"/>
</dbReference>
<name>A0A6I0F025_9FIRM</name>
<dbReference type="Pfam" id="PF12392">
    <property type="entry name" value="DUF3656"/>
    <property type="match status" value="1"/>
</dbReference>
<dbReference type="InterPro" id="IPR020988">
    <property type="entry name" value="Pept_U32_collagenase"/>
</dbReference>
<dbReference type="InterPro" id="IPR051454">
    <property type="entry name" value="RNA/ubiquinone_mod_enzymes"/>
</dbReference>
<evidence type="ECO:0000259" key="2">
    <source>
        <dbReference type="Pfam" id="PF12392"/>
    </source>
</evidence>
<dbReference type="OrthoDB" id="9807498at2"/>
<dbReference type="PANTHER" id="PTHR30217:SF10">
    <property type="entry name" value="23S RRNA 5-HYDROXYCYTIDINE C2501 SYNTHASE"/>
    <property type="match status" value="1"/>
</dbReference>
<comment type="caution">
    <text evidence="3">The sequence shown here is derived from an EMBL/GenBank/DDBJ whole genome shotgun (WGS) entry which is preliminary data.</text>
</comment>
<feature type="region of interest" description="Disordered" evidence="1">
    <location>
        <begin position="538"/>
        <end position="568"/>
    </location>
</feature>
<protein>
    <submittedName>
        <fullName evidence="3">U32 family peptidase</fullName>
    </submittedName>
</protein>
<feature type="compositionally biased region" description="Low complexity" evidence="1">
    <location>
        <begin position="555"/>
        <end position="568"/>
    </location>
</feature>
<dbReference type="AlphaFoldDB" id="A0A6I0F025"/>
<feature type="domain" description="Peptidase U32 collagenase" evidence="2">
    <location>
        <begin position="393"/>
        <end position="512"/>
    </location>
</feature>
<dbReference type="Proteomes" id="UP000468766">
    <property type="component" value="Unassembled WGS sequence"/>
</dbReference>
<accession>A0A6I0F025</accession>
<evidence type="ECO:0000256" key="1">
    <source>
        <dbReference type="SAM" id="MobiDB-lite"/>
    </source>
</evidence>
<dbReference type="RefSeq" id="WP_151621374.1">
    <property type="nucleotide sequence ID" value="NZ_WBXO01000011.1"/>
</dbReference>
<dbReference type="EMBL" id="WBXO01000011">
    <property type="protein sequence ID" value="KAB2951578.1"/>
    <property type="molecule type" value="Genomic_DNA"/>
</dbReference>